<dbReference type="EC" id="3.2.1.52" evidence="3"/>
<accession>A0A6J4KWG8</accession>
<dbReference type="InterPro" id="IPR036962">
    <property type="entry name" value="Glyco_hydro_3_N_sf"/>
</dbReference>
<dbReference type="SUPFAM" id="SSF51445">
    <property type="entry name" value="(Trans)glycosidases"/>
    <property type="match status" value="1"/>
</dbReference>
<dbReference type="InterPro" id="IPR050226">
    <property type="entry name" value="NagZ_Beta-hexosaminidase"/>
</dbReference>
<dbReference type="GO" id="GO:0009254">
    <property type="term" value="P:peptidoglycan turnover"/>
    <property type="evidence" value="ECO:0007669"/>
    <property type="project" value="TreeGrafter"/>
</dbReference>
<evidence type="ECO:0000256" key="5">
    <source>
        <dbReference type="ARBA" id="ARBA00023295"/>
    </source>
</evidence>
<dbReference type="Pfam" id="PF00933">
    <property type="entry name" value="Glyco_hydro_3"/>
    <property type="match status" value="1"/>
</dbReference>
<organism evidence="7">
    <name type="scientific">uncultured Friedmanniella sp</name>
    <dbReference type="NCBI Taxonomy" id="335381"/>
    <lineage>
        <taxon>Bacteria</taxon>
        <taxon>Bacillati</taxon>
        <taxon>Actinomycetota</taxon>
        <taxon>Actinomycetes</taxon>
        <taxon>Propionibacteriales</taxon>
        <taxon>Nocardioidaceae</taxon>
        <taxon>Friedmanniella</taxon>
        <taxon>environmental samples</taxon>
    </lineage>
</organism>
<dbReference type="InterPro" id="IPR001764">
    <property type="entry name" value="Glyco_hydro_3_N"/>
</dbReference>
<evidence type="ECO:0000256" key="4">
    <source>
        <dbReference type="ARBA" id="ARBA00022801"/>
    </source>
</evidence>
<dbReference type="InterPro" id="IPR017853">
    <property type="entry name" value="GH"/>
</dbReference>
<dbReference type="Gene3D" id="3.40.50.1700">
    <property type="entry name" value="Glycoside hydrolase family 3 C-terminal domain"/>
    <property type="match status" value="1"/>
</dbReference>
<dbReference type="AlphaFoldDB" id="A0A6J4KWG8"/>
<evidence type="ECO:0000259" key="6">
    <source>
        <dbReference type="Pfam" id="PF00933"/>
    </source>
</evidence>
<evidence type="ECO:0000313" key="7">
    <source>
        <dbReference type="EMBL" id="CAA9316774.1"/>
    </source>
</evidence>
<evidence type="ECO:0000256" key="3">
    <source>
        <dbReference type="ARBA" id="ARBA00012663"/>
    </source>
</evidence>
<gene>
    <name evidence="7" type="ORF">AVDCRST_MAG61-2080</name>
</gene>
<dbReference type="Gene3D" id="3.20.20.300">
    <property type="entry name" value="Glycoside hydrolase, family 3, N-terminal domain"/>
    <property type="match status" value="1"/>
</dbReference>
<feature type="domain" description="Glycoside hydrolase family 3 N-terminal" evidence="6">
    <location>
        <begin position="59"/>
        <end position="353"/>
    </location>
</feature>
<dbReference type="InterPro" id="IPR036881">
    <property type="entry name" value="Glyco_hydro_3_C_sf"/>
</dbReference>
<proteinExistence type="inferred from homology"/>
<dbReference type="PANTHER" id="PTHR30480">
    <property type="entry name" value="BETA-HEXOSAMINIDASE-RELATED"/>
    <property type="match status" value="1"/>
</dbReference>
<protein>
    <recommendedName>
        <fullName evidence="3">beta-N-acetylhexosaminidase</fullName>
        <ecNumber evidence="3">3.2.1.52</ecNumber>
    </recommendedName>
</protein>
<evidence type="ECO:0000256" key="2">
    <source>
        <dbReference type="ARBA" id="ARBA00005336"/>
    </source>
</evidence>
<dbReference type="GO" id="GO:0005975">
    <property type="term" value="P:carbohydrate metabolic process"/>
    <property type="evidence" value="ECO:0007669"/>
    <property type="project" value="InterPro"/>
</dbReference>
<keyword evidence="4" id="KW-0378">Hydrolase</keyword>
<comment type="catalytic activity">
    <reaction evidence="1">
        <text>Hydrolysis of terminal non-reducing N-acetyl-D-hexosamine residues in N-acetyl-beta-D-hexosaminides.</text>
        <dbReference type="EC" id="3.2.1.52"/>
    </reaction>
</comment>
<comment type="similarity">
    <text evidence="2">Belongs to the glycosyl hydrolase 3 family.</text>
</comment>
<dbReference type="PANTHER" id="PTHR30480:SF13">
    <property type="entry name" value="BETA-HEXOSAMINIDASE"/>
    <property type="match status" value="1"/>
</dbReference>
<dbReference type="EMBL" id="CADCTT010000270">
    <property type="protein sequence ID" value="CAA9316774.1"/>
    <property type="molecule type" value="Genomic_DNA"/>
</dbReference>
<reference evidence="7" key="1">
    <citation type="submission" date="2020-02" db="EMBL/GenBank/DDBJ databases">
        <authorList>
            <person name="Meier V. D."/>
        </authorList>
    </citation>
    <scope>NUCLEOTIDE SEQUENCE</scope>
    <source>
        <strain evidence="7">AVDCRST_MAG61</strain>
    </source>
</reference>
<sequence>MTKPDLTAAPFALDEAAIAWVRRTIDAMTEDELVGQLFINLNNRFDDAFVERMVTGYHPGGMRYNHTDSAQVQAHIRHAQSRSKVPLLVASNIEAGGNGACTDGTHVATPLQTASTPDTQAAYQLGLVGGRESRALGCNWAFTPIVDIHHNWRNTVIATRAFGDDHETVTRYAQAYSEGVRDGAGDRPMALCMKHFPGDGRDERDQHVVTSVNDCTVAEWDASYRRVWEWGIGAGIESVMVGHIMLPAYSRQLRPGIADADILPATVAPELLTDLLRDDLGFNGVILTDASLMVGLTSALPRERQLVQAINAGCDMILFFRNHDEDFGFVRDAVRSGEITADRLEDALTRILGLKAKLGLHEREVDDLVPPVDELAVVGSAEHRSIAAGIADDTIALLKDTAATLPLDPATSRRLRLYCLGSAPDFTGIVPEFEQAAVEELTAAGFEVSVYKTLHELAAEGQQLDMQSFLAAETEGYAEKYDAALILANVSDFAQQSALRIRWSMPMGPEMPWYAAEVPTVFVSLNLPNHLIDVPMVKTAINAHTPTAETVRALVAKLTGRSEFRGTHNENVWCGAWDTRR</sequence>
<keyword evidence="5" id="KW-0326">Glycosidase</keyword>
<evidence type="ECO:0000256" key="1">
    <source>
        <dbReference type="ARBA" id="ARBA00001231"/>
    </source>
</evidence>
<dbReference type="GO" id="GO:0004563">
    <property type="term" value="F:beta-N-acetylhexosaminidase activity"/>
    <property type="evidence" value="ECO:0007669"/>
    <property type="project" value="UniProtKB-EC"/>
</dbReference>
<name>A0A6J4KWG8_9ACTN</name>